<reference evidence="2" key="1">
    <citation type="submission" date="2017-08" db="EMBL/GenBank/DDBJ databases">
        <title>A dynamic microbial community with high functional redundancy inhabits the cold, oxic subseafloor aquifer.</title>
        <authorList>
            <person name="Tully B.J."/>
            <person name="Wheat C.G."/>
            <person name="Glazer B.T."/>
            <person name="Huber J.A."/>
        </authorList>
    </citation>
    <scope>NUCLEOTIDE SEQUENCE [LARGE SCALE GENOMIC DNA]</scope>
</reference>
<dbReference type="EMBL" id="NVQR01000050">
    <property type="protein sequence ID" value="PCH61941.1"/>
    <property type="molecule type" value="Genomic_DNA"/>
</dbReference>
<dbReference type="AlphaFoldDB" id="A0A2A4MPG8"/>
<gene>
    <name evidence="1" type="ORF">COC19_03605</name>
</gene>
<protein>
    <submittedName>
        <fullName evidence="1">Uncharacterized protein</fullName>
    </submittedName>
</protein>
<sequence length="64" mass="6718">MTSSLVPERPLIISPTLASTIGLEEAVMLHVLAESIHHLGIEAQTQDAAQTSAQTPAQVASQVQ</sequence>
<evidence type="ECO:0000313" key="2">
    <source>
        <dbReference type="Proteomes" id="UP000218172"/>
    </source>
</evidence>
<name>A0A2A4MPG8_9GAMM</name>
<comment type="caution">
    <text evidence="1">The sequence shown here is derived from an EMBL/GenBank/DDBJ whole genome shotgun (WGS) entry which is preliminary data.</text>
</comment>
<dbReference type="Proteomes" id="UP000218172">
    <property type="component" value="Unassembled WGS sequence"/>
</dbReference>
<accession>A0A2A4MPG8</accession>
<proteinExistence type="predicted"/>
<organism evidence="1 2">
    <name type="scientific">SAR86 cluster bacterium</name>
    <dbReference type="NCBI Taxonomy" id="2030880"/>
    <lineage>
        <taxon>Bacteria</taxon>
        <taxon>Pseudomonadati</taxon>
        <taxon>Pseudomonadota</taxon>
        <taxon>Gammaproteobacteria</taxon>
        <taxon>SAR86 cluster</taxon>
    </lineage>
</organism>
<feature type="non-terminal residue" evidence="1">
    <location>
        <position position="64"/>
    </location>
</feature>
<evidence type="ECO:0000313" key="1">
    <source>
        <dbReference type="EMBL" id="PCH61941.1"/>
    </source>
</evidence>